<reference evidence="2 3" key="1">
    <citation type="submission" date="2018-10" db="EMBL/GenBank/DDBJ databases">
        <title>Sequencing the genomes of 1000 actinobacteria strains.</title>
        <authorList>
            <person name="Klenk H.-P."/>
        </authorList>
    </citation>
    <scope>NUCLEOTIDE SEQUENCE [LARGE SCALE GENOMIC DNA]</scope>
    <source>
        <strain evidence="2 3">DSM 44343</strain>
    </source>
</reference>
<dbReference type="InterPro" id="IPR029058">
    <property type="entry name" value="AB_hydrolase_fold"/>
</dbReference>
<evidence type="ECO:0000256" key="1">
    <source>
        <dbReference type="SAM" id="SignalP"/>
    </source>
</evidence>
<proteinExistence type="predicted"/>
<dbReference type="GO" id="GO:0004806">
    <property type="term" value="F:triacylglycerol lipase activity"/>
    <property type="evidence" value="ECO:0007669"/>
    <property type="project" value="InterPro"/>
</dbReference>
<evidence type="ECO:0000313" key="3">
    <source>
        <dbReference type="Proteomes" id="UP000274762"/>
    </source>
</evidence>
<dbReference type="Proteomes" id="UP000274762">
    <property type="component" value="Unassembled WGS sequence"/>
</dbReference>
<dbReference type="EMBL" id="RBKV01000001">
    <property type="protein sequence ID" value="RKR94694.1"/>
    <property type="molecule type" value="Genomic_DNA"/>
</dbReference>
<dbReference type="PIRSF" id="PIRSF029171">
    <property type="entry name" value="Esterase_LipA"/>
    <property type="match status" value="1"/>
</dbReference>
<dbReference type="PANTHER" id="PTHR34853:SF1">
    <property type="entry name" value="LIPASE 5"/>
    <property type="match status" value="1"/>
</dbReference>
<dbReference type="GO" id="GO:0016042">
    <property type="term" value="P:lipid catabolic process"/>
    <property type="evidence" value="ECO:0007669"/>
    <property type="project" value="InterPro"/>
</dbReference>
<sequence>MKSVHTQALRRMGVSGLTVAALAATVATAIGTGVAAAAPTATSGTVHANIGLPDDRWVTGAGSADRFTYWTTAAENRSEISSAAVYLPRGTAPEGGWPVIAWAHDTVGLADKCAPSWSGKTESAAHWNDITPWLRKGYAVVASDYAGLGVEGATPDLQGDIKARNIVDAVKAAHDITPDLSDEWIVNGNGSGATSALATARNAITWQGPELDFRGAVTTSVPANLGELVLSAGPGFIPVPLPTDLTAEVLYAIAGIRGSYPELNLNSYLSTEGKALVDKALKVCSAELQRSVASTGLNELFTKPVASIPNIRPVVDAYLGVPDRGYDKPVFIGQGLLDTTVVLPYTLDFINRVQASGQNVTIRTYPSDGQGTAAAALPDASGFVERLFAG</sequence>
<dbReference type="PANTHER" id="PTHR34853">
    <property type="match status" value="1"/>
</dbReference>
<protein>
    <submittedName>
        <fullName evidence="2">Secretory lipase</fullName>
    </submittedName>
</protein>
<dbReference type="Pfam" id="PF03583">
    <property type="entry name" value="LIP"/>
    <property type="match status" value="1"/>
</dbReference>
<dbReference type="SUPFAM" id="SSF53474">
    <property type="entry name" value="alpha/beta-Hydrolases"/>
    <property type="match status" value="1"/>
</dbReference>
<organism evidence="2 3">
    <name type="scientific">Williamsia marianensis</name>
    <dbReference type="NCBI Taxonomy" id="85044"/>
    <lineage>
        <taxon>Bacteria</taxon>
        <taxon>Bacillati</taxon>
        <taxon>Actinomycetota</taxon>
        <taxon>Actinomycetes</taxon>
        <taxon>Mycobacteriales</taxon>
        <taxon>Nocardiaceae</taxon>
        <taxon>Williamsia</taxon>
    </lineage>
</organism>
<comment type="caution">
    <text evidence="2">The sequence shown here is derived from an EMBL/GenBank/DDBJ whole genome shotgun (WGS) entry which is preliminary data.</text>
</comment>
<feature type="chain" id="PRO_5039277051" evidence="1">
    <location>
        <begin position="24"/>
        <end position="390"/>
    </location>
</feature>
<feature type="signal peptide" evidence="1">
    <location>
        <begin position="1"/>
        <end position="23"/>
    </location>
</feature>
<dbReference type="RefSeq" id="WP_120802688.1">
    <property type="nucleotide sequence ID" value="NZ_CBCRXS010000015.1"/>
</dbReference>
<keyword evidence="1" id="KW-0732">Signal</keyword>
<dbReference type="Gene3D" id="1.10.260.130">
    <property type="match status" value="1"/>
</dbReference>
<dbReference type="InterPro" id="IPR005152">
    <property type="entry name" value="Lipase_secreted"/>
</dbReference>
<dbReference type="Gene3D" id="3.40.50.1820">
    <property type="entry name" value="alpha/beta hydrolase"/>
    <property type="match status" value="1"/>
</dbReference>
<gene>
    <name evidence="2" type="ORF">DFJ75_1495</name>
</gene>
<name>A0A495K2D8_WILMA</name>
<accession>A0A495K2D8</accession>
<dbReference type="OrthoDB" id="9798122at2"/>
<dbReference type="AlphaFoldDB" id="A0A495K2D8"/>
<evidence type="ECO:0000313" key="2">
    <source>
        <dbReference type="EMBL" id="RKR94694.1"/>
    </source>
</evidence>